<sequence>MLRFHGTCDVARDAVRSIAARDVDNIATGTATATETQEGTSTGVISTPRAADTTSRALTQDPTATTTQIPWPWHRGSPDGNPWTGQWGGIPTTIITLASTVTYTEPPSTAQLSQISTSIPKPPEDRKEGMGISGPVAAGIGIGASVGLLGLCLVVAYLFRRRSRRQGRQSSSLQKSEGIKTGDGIWPTYPYSASNEAPIELSASRPTKELDAATKHRQQDLSFNLGLVELDGSNVSGSKNWDDALRGI</sequence>
<comment type="caution">
    <text evidence="3">The sequence shown here is derived from an EMBL/GenBank/DDBJ whole genome shotgun (WGS) entry which is preliminary data.</text>
</comment>
<reference evidence="3" key="1">
    <citation type="submission" date="2022-07" db="EMBL/GenBank/DDBJ databases">
        <title>Genome Sequence of Xylaria arbuscula.</title>
        <authorList>
            <person name="Buettner E."/>
        </authorList>
    </citation>
    <scope>NUCLEOTIDE SEQUENCE</scope>
    <source>
        <strain evidence="3">VT107</strain>
    </source>
</reference>
<dbReference type="Proteomes" id="UP001148614">
    <property type="component" value="Unassembled WGS sequence"/>
</dbReference>
<evidence type="ECO:0000313" key="4">
    <source>
        <dbReference type="Proteomes" id="UP001148614"/>
    </source>
</evidence>
<feature type="transmembrane region" description="Helical" evidence="2">
    <location>
        <begin position="136"/>
        <end position="159"/>
    </location>
</feature>
<keyword evidence="4" id="KW-1185">Reference proteome</keyword>
<feature type="compositionally biased region" description="Polar residues" evidence="1">
    <location>
        <begin position="108"/>
        <end position="119"/>
    </location>
</feature>
<feature type="compositionally biased region" description="Polar residues" evidence="1">
    <location>
        <begin position="52"/>
        <end position="69"/>
    </location>
</feature>
<proteinExistence type="predicted"/>
<dbReference type="AlphaFoldDB" id="A0A9W8NHT7"/>
<evidence type="ECO:0000313" key="3">
    <source>
        <dbReference type="EMBL" id="KAJ3575754.1"/>
    </source>
</evidence>
<keyword evidence="2" id="KW-0812">Transmembrane</keyword>
<gene>
    <name evidence="3" type="ORF">NPX13_g3925</name>
</gene>
<dbReference type="VEuPathDB" id="FungiDB:F4678DRAFT_444141"/>
<feature type="region of interest" description="Disordered" evidence="1">
    <location>
        <begin position="30"/>
        <end position="86"/>
    </location>
</feature>
<organism evidence="3 4">
    <name type="scientific">Xylaria arbuscula</name>
    <dbReference type="NCBI Taxonomy" id="114810"/>
    <lineage>
        <taxon>Eukaryota</taxon>
        <taxon>Fungi</taxon>
        <taxon>Dikarya</taxon>
        <taxon>Ascomycota</taxon>
        <taxon>Pezizomycotina</taxon>
        <taxon>Sordariomycetes</taxon>
        <taxon>Xylariomycetidae</taxon>
        <taxon>Xylariales</taxon>
        <taxon>Xylariaceae</taxon>
        <taxon>Xylaria</taxon>
    </lineage>
</organism>
<keyword evidence="2" id="KW-0472">Membrane</keyword>
<evidence type="ECO:0000256" key="2">
    <source>
        <dbReference type="SAM" id="Phobius"/>
    </source>
</evidence>
<evidence type="ECO:0000256" key="1">
    <source>
        <dbReference type="SAM" id="MobiDB-lite"/>
    </source>
</evidence>
<keyword evidence="2" id="KW-1133">Transmembrane helix</keyword>
<feature type="compositionally biased region" description="Low complexity" evidence="1">
    <location>
        <begin position="30"/>
        <end position="43"/>
    </location>
</feature>
<dbReference type="EMBL" id="JANPWZ010000520">
    <property type="protein sequence ID" value="KAJ3575754.1"/>
    <property type="molecule type" value="Genomic_DNA"/>
</dbReference>
<feature type="region of interest" description="Disordered" evidence="1">
    <location>
        <begin position="108"/>
        <end position="128"/>
    </location>
</feature>
<name>A0A9W8NHT7_9PEZI</name>
<accession>A0A9W8NHT7</accession>
<protein>
    <submittedName>
        <fullName evidence="3">Uncharacterized protein</fullName>
    </submittedName>
</protein>